<evidence type="ECO:0000256" key="1">
    <source>
        <dbReference type="SAM" id="MobiDB-lite"/>
    </source>
</evidence>
<protein>
    <submittedName>
        <fullName evidence="2">Uncharacterized protein</fullName>
    </submittedName>
</protein>
<name>A0A941B839_9ACTN</name>
<keyword evidence="3" id="KW-1185">Reference proteome</keyword>
<dbReference type="EMBL" id="JAGPYQ010000001">
    <property type="protein sequence ID" value="MBQ0850467.1"/>
    <property type="molecule type" value="Genomic_DNA"/>
</dbReference>
<reference evidence="2 3" key="1">
    <citation type="submission" date="2021-04" db="EMBL/GenBank/DDBJ databases">
        <authorList>
            <person name="Tang X."/>
            <person name="Zhou X."/>
            <person name="Chen X."/>
            <person name="Cernava T."/>
            <person name="Zhang C."/>
        </authorList>
    </citation>
    <scope>NUCLEOTIDE SEQUENCE [LARGE SCALE GENOMIC DNA]</scope>
    <source>
        <strain evidence="2 3">BH-SS-21</strain>
    </source>
</reference>
<feature type="region of interest" description="Disordered" evidence="1">
    <location>
        <begin position="1"/>
        <end position="75"/>
    </location>
</feature>
<organism evidence="2 3">
    <name type="scientific">Streptomyces liliiviolaceus</name>
    <dbReference type="NCBI Taxonomy" id="2823109"/>
    <lineage>
        <taxon>Bacteria</taxon>
        <taxon>Bacillati</taxon>
        <taxon>Actinomycetota</taxon>
        <taxon>Actinomycetes</taxon>
        <taxon>Kitasatosporales</taxon>
        <taxon>Streptomycetaceae</taxon>
        <taxon>Streptomyces</taxon>
    </lineage>
</organism>
<accession>A0A941B839</accession>
<feature type="compositionally biased region" description="Basic and acidic residues" evidence="1">
    <location>
        <begin position="53"/>
        <end position="62"/>
    </location>
</feature>
<comment type="caution">
    <text evidence="2">The sequence shown here is derived from an EMBL/GenBank/DDBJ whole genome shotgun (WGS) entry which is preliminary data.</text>
</comment>
<dbReference type="AlphaFoldDB" id="A0A941B839"/>
<sequence length="143" mass="15184">MSNLPRRSGRGVRLLEPAQELVPAGEELGEDTAGGAQEFGDVTTGQHVTHRGTLPDRDHDAGPPEDGQLLGEAGRLDVDVDVSEQVTDGHRPVLEQLQALHHQPGPIILAPPTMGVSALSRNVNGAATRTPHRFQPGRTCVES</sequence>
<proteinExistence type="predicted"/>
<evidence type="ECO:0000313" key="3">
    <source>
        <dbReference type="Proteomes" id="UP000677413"/>
    </source>
</evidence>
<gene>
    <name evidence="2" type="ORF">J8N05_20010</name>
</gene>
<dbReference type="Proteomes" id="UP000677413">
    <property type="component" value="Unassembled WGS sequence"/>
</dbReference>
<evidence type="ECO:0000313" key="2">
    <source>
        <dbReference type="EMBL" id="MBQ0850467.1"/>
    </source>
</evidence>